<sequence length="94" mass="10391">MESSPKKKEDTKPKFDWADEGLSALVRVVILSWSAAILTLNYVTIPGVPQKNIDPTFIASVFTGTLATFGVVPAKKDKKEDEPKKLDTKEKVEN</sequence>
<name>A0A6M2ZI39_9CAUD</name>
<organism evidence="2 3">
    <name type="scientific">Synechococcus phage S-SCSM1</name>
    <dbReference type="NCBI Taxonomy" id="2588487"/>
    <lineage>
        <taxon>Viruses</taxon>
        <taxon>Duplodnaviria</taxon>
        <taxon>Heunggongvirae</taxon>
        <taxon>Uroviricota</taxon>
        <taxon>Caudoviricetes</taxon>
        <taxon>Pantevenvirales</taxon>
        <taxon>Kyanoviridae</taxon>
        <taxon>Zhoulongquanvirus</taxon>
        <taxon>Zhoulongquanvirus esscess</taxon>
    </lineage>
</organism>
<accession>A0A6M2ZI39</accession>
<evidence type="ECO:0000259" key="1">
    <source>
        <dbReference type="Pfam" id="PF20048"/>
    </source>
</evidence>
<dbReference type="InterPro" id="IPR045610">
    <property type="entry name" value="DUF6450"/>
</dbReference>
<dbReference type="EMBL" id="MK867354">
    <property type="protein sequence ID" value="QFG06409.2"/>
    <property type="molecule type" value="Genomic_DNA"/>
</dbReference>
<gene>
    <name evidence="2" type="ORF">SSCSM1_149</name>
</gene>
<dbReference type="Pfam" id="PF20048">
    <property type="entry name" value="DUF6450"/>
    <property type="match status" value="1"/>
</dbReference>
<proteinExistence type="predicted"/>
<evidence type="ECO:0000313" key="3">
    <source>
        <dbReference type="Proteomes" id="UP000515683"/>
    </source>
</evidence>
<evidence type="ECO:0000313" key="2">
    <source>
        <dbReference type="EMBL" id="QFG06409.2"/>
    </source>
</evidence>
<keyword evidence="3" id="KW-1185">Reference proteome</keyword>
<reference evidence="2" key="1">
    <citation type="submission" date="2019-04" db="EMBL/GenBank/DDBJ databases">
        <title>Genomic and proteomic characterization of cyanophage S-SCSM1 provides new insights into understanding the viral gene diversity and phage-host interactions.</title>
        <authorList>
            <person name="Wang Q."/>
            <person name="Xu Y."/>
            <person name="Jiao N."/>
            <person name="Zhang R."/>
        </authorList>
    </citation>
    <scope>NUCLEOTIDE SEQUENCE [LARGE SCALE GENOMIC DNA]</scope>
</reference>
<dbReference type="Proteomes" id="UP000515683">
    <property type="component" value="Segment"/>
</dbReference>
<protein>
    <recommendedName>
        <fullName evidence="1">DUF6450 domain-containing protein</fullName>
    </recommendedName>
</protein>